<proteinExistence type="predicted"/>
<gene>
    <name evidence="2" type="ORF">GA0070604_2097</name>
</gene>
<keyword evidence="3" id="KW-1185">Reference proteome</keyword>
<dbReference type="EMBL" id="FMHY01000002">
    <property type="protein sequence ID" value="SCL50286.1"/>
    <property type="molecule type" value="Genomic_DNA"/>
</dbReference>
<reference evidence="3" key="1">
    <citation type="submission" date="2016-06" db="EMBL/GenBank/DDBJ databases">
        <authorList>
            <person name="Varghese N."/>
            <person name="Submissions Spin"/>
        </authorList>
    </citation>
    <scope>NUCLEOTIDE SEQUENCE [LARGE SCALE GENOMIC DNA]</scope>
    <source>
        <strain evidence="3">DSM 44814</strain>
    </source>
</reference>
<evidence type="ECO:0000313" key="3">
    <source>
        <dbReference type="Proteomes" id="UP000199696"/>
    </source>
</evidence>
<dbReference type="Proteomes" id="UP000199696">
    <property type="component" value="Unassembled WGS sequence"/>
</dbReference>
<dbReference type="STRING" id="227316.GA0070604_2097"/>
<name>A0A1C6U8A9_9ACTN</name>
<evidence type="ECO:0000256" key="1">
    <source>
        <dbReference type="SAM" id="MobiDB-lite"/>
    </source>
</evidence>
<feature type="region of interest" description="Disordered" evidence="1">
    <location>
        <begin position="1"/>
        <end position="50"/>
    </location>
</feature>
<sequence>MPERPVAPDDSVTEHQRSLELSREPRVDARDADDVDDADNHKSHDPYQPL</sequence>
<evidence type="ECO:0000313" key="2">
    <source>
        <dbReference type="EMBL" id="SCL50286.1"/>
    </source>
</evidence>
<protein>
    <submittedName>
        <fullName evidence="2">Uncharacterized protein</fullName>
    </submittedName>
</protein>
<accession>A0A1C6U8A9</accession>
<organism evidence="2 3">
    <name type="scientific">Micromonospora eburnea</name>
    <dbReference type="NCBI Taxonomy" id="227316"/>
    <lineage>
        <taxon>Bacteria</taxon>
        <taxon>Bacillati</taxon>
        <taxon>Actinomycetota</taxon>
        <taxon>Actinomycetes</taxon>
        <taxon>Micromonosporales</taxon>
        <taxon>Micromonosporaceae</taxon>
        <taxon>Micromonospora</taxon>
    </lineage>
</organism>
<dbReference type="AlphaFoldDB" id="A0A1C6U8A9"/>